<dbReference type="PANTHER" id="PTHR34409:SF1">
    <property type="entry name" value="MYB-LIKE DOMAIN-CONTAINING PROTEIN"/>
    <property type="match status" value="1"/>
</dbReference>
<evidence type="ECO:0000256" key="1">
    <source>
        <dbReference type="SAM" id="MobiDB-lite"/>
    </source>
</evidence>
<name>A0A6A3J8E6_9STRA</name>
<evidence type="ECO:0000313" key="3">
    <source>
        <dbReference type="Proteomes" id="UP000429607"/>
    </source>
</evidence>
<dbReference type="PANTHER" id="PTHR34409">
    <property type="entry name" value="SET DOMAIN-CONTAINING PROTEIN"/>
    <property type="match status" value="1"/>
</dbReference>
<comment type="caution">
    <text evidence="2">The sequence shown here is derived from an EMBL/GenBank/DDBJ whole genome shotgun (WGS) entry which is preliminary data.</text>
</comment>
<sequence>MKGGGHTSHDGFDRGQDDAHLLRDVAAVLEAAGDNATEEARGHSCVDADPEPSPTAVGTIVTRRGAFDASLAEDVWSDEEDEASPPATTSQAVVGGGGETSMTTTAVLGGGQRTEGDATLEQALAATARADISVYGEGGSPVDDDTASNSQLVATSSTTLAPVTPSGRDSLPLVRDPARAGDDAVEMARNRTKNTASNRLGGCDLRVLRDNLDEMTGRPSSASGKRDNPDSSSNGATYASNKRVSAKKRLDQLRKEMDEATEKQSAAGADMLQMLMLMREDAARRAEMEDRRRREDREAVLAAEKRERGGEACSVARKLLRRRRAATKSSS</sequence>
<feature type="region of interest" description="Disordered" evidence="1">
    <location>
        <begin position="71"/>
        <end position="115"/>
    </location>
</feature>
<feature type="compositionally biased region" description="Polar residues" evidence="1">
    <location>
        <begin position="230"/>
        <end position="243"/>
    </location>
</feature>
<protein>
    <submittedName>
        <fullName evidence="2">Uncharacterized protein</fullName>
    </submittedName>
</protein>
<accession>A0A6A3J8E6</accession>
<feature type="compositionally biased region" description="Basic and acidic residues" evidence="1">
    <location>
        <begin position="176"/>
        <end position="189"/>
    </location>
</feature>
<organism evidence="2 3">
    <name type="scientific">Phytophthora rubi</name>
    <dbReference type="NCBI Taxonomy" id="129364"/>
    <lineage>
        <taxon>Eukaryota</taxon>
        <taxon>Sar</taxon>
        <taxon>Stramenopiles</taxon>
        <taxon>Oomycota</taxon>
        <taxon>Peronosporomycetes</taxon>
        <taxon>Peronosporales</taxon>
        <taxon>Peronosporaceae</taxon>
        <taxon>Phytophthora</taxon>
    </lineage>
</organism>
<evidence type="ECO:0000313" key="2">
    <source>
        <dbReference type="EMBL" id="KAE8989698.1"/>
    </source>
</evidence>
<proteinExistence type="predicted"/>
<feature type="compositionally biased region" description="Basic and acidic residues" evidence="1">
    <location>
        <begin position="248"/>
        <end position="262"/>
    </location>
</feature>
<feature type="region of interest" description="Disordered" evidence="1">
    <location>
        <begin position="214"/>
        <end position="268"/>
    </location>
</feature>
<feature type="region of interest" description="Disordered" evidence="1">
    <location>
        <begin position="32"/>
        <end position="57"/>
    </location>
</feature>
<gene>
    <name evidence="2" type="ORF">PR001_g21704</name>
</gene>
<dbReference type="EMBL" id="QXFV01002306">
    <property type="protein sequence ID" value="KAE8989698.1"/>
    <property type="molecule type" value="Genomic_DNA"/>
</dbReference>
<dbReference type="AlphaFoldDB" id="A0A6A3J8E6"/>
<dbReference type="Proteomes" id="UP000429607">
    <property type="component" value="Unassembled WGS sequence"/>
</dbReference>
<reference evidence="2 3" key="1">
    <citation type="submission" date="2018-09" db="EMBL/GenBank/DDBJ databases">
        <title>Genomic investigation of the strawberry pathogen Phytophthora fragariae indicates pathogenicity is determined by transcriptional variation in three key races.</title>
        <authorList>
            <person name="Adams T.M."/>
            <person name="Armitage A.D."/>
            <person name="Sobczyk M.K."/>
            <person name="Bates H.J."/>
            <person name="Dunwell J.M."/>
            <person name="Nellist C.F."/>
            <person name="Harrison R.J."/>
        </authorList>
    </citation>
    <scope>NUCLEOTIDE SEQUENCE [LARGE SCALE GENOMIC DNA]</scope>
    <source>
        <strain evidence="2 3">SCRP249</strain>
    </source>
</reference>
<feature type="region of interest" description="Disordered" evidence="1">
    <location>
        <begin position="155"/>
        <end position="202"/>
    </location>
</feature>